<dbReference type="Gene3D" id="3.40.50.2300">
    <property type="match status" value="2"/>
</dbReference>
<gene>
    <name evidence="9" type="ORF">C1I63_00295</name>
</gene>
<evidence type="ECO:0000256" key="7">
    <source>
        <dbReference type="SAM" id="SignalP"/>
    </source>
</evidence>
<dbReference type="AlphaFoldDB" id="A0A2T4UPK7"/>
<accession>A0A2T4UPK7</accession>
<evidence type="ECO:0000256" key="2">
    <source>
        <dbReference type="ARBA" id="ARBA00008610"/>
    </source>
</evidence>
<dbReference type="InterPro" id="IPR050957">
    <property type="entry name" value="BMP_lipoprotein"/>
</dbReference>
<keyword evidence="4 7" id="KW-0732">Signal</keyword>
<dbReference type="InterPro" id="IPR003760">
    <property type="entry name" value="PnrA-like"/>
</dbReference>
<dbReference type="Pfam" id="PF02608">
    <property type="entry name" value="Bmp"/>
    <property type="match status" value="1"/>
</dbReference>
<evidence type="ECO:0000313" key="9">
    <source>
        <dbReference type="EMBL" id="PTL71447.1"/>
    </source>
</evidence>
<dbReference type="CDD" id="cd19964">
    <property type="entry name" value="PBP1_BMP-like"/>
    <property type="match status" value="1"/>
</dbReference>
<comment type="caution">
    <text evidence="9">The sequence shown here is derived from an EMBL/GenBank/DDBJ whole genome shotgun (WGS) entry which is preliminary data.</text>
</comment>
<keyword evidence="3" id="KW-1003">Cell membrane</keyword>
<evidence type="ECO:0000256" key="3">
    <source>
        <dbReference type="ARBA" id="ARBA00022475"/>
    </source>
</evidence>
<dbReference type="GO" id="GO:0005886">
    <property type="term" value="C:plasma membrane"/>
    <property type="evidence" value="ECO:0007669"/>
    <property type="project" value="UniProtKB-SubCell"/>
</dbReference>
<keyword evidence="6" id="KW-0449">Lipoprotein</keyword>
<dbReference type="PANTHER" id="PTHR34296">
    <property type="entry name" value="TRANSCRIPTIONAL ACTIVATOR PROTEIN MED"/>
    <property type="match status" value="1"/>
</dbReference>
<feature type="chain" id="PRO_5039444054" evidence="7">
    <location>
        <begin position="30"/>
        <end position="366"/>
    </location>
</feature>
<evidence type="ECO:0000256" key="5">
    <source>
        <dbReference type="ARBA" id="ARBA00023136"/>
    </source>
</evidence>
<evidence type="ECO:0000313" key="10">
    <source>
        <dbReference type="Proteomes" id="UP000241085"/>
    </source>
</evidence>
<keyword evidence="10" id="KW-1185">Reference proteome</keyword>
<dbReference type="PANTHER" id="PTHR34296:SF2">
    <property type="entry name" value="ABC TRANSPORTER GUANOSINE-BINDING PROTEIN NUPN"/>
    <property type="match status" value="1"/>
</dbReference>
<organism evidence="9 10">
    <name type="scientific">Rathayibacter caricis DSM 15933</name>
    <dbReference type="NCBI Taxonomy" id="1328867"/>
    <lineage>
        <taxon>Bacteria</taxon>
        <taxon>Bacillati</taxon>
        <taxon>Actinomycetota</taxon>
        <taxon>Actinomycetes</taxon>
        <taxon>Micrococcales</taxon>
        <taxon>Microbacteriaceae</taxon>
        <taxon>Rathayibacter</taxon>
    </lineage>
</organism>
<keyword evidence="5" id="KW-0472">Membrane</keyword>
<dbReference type="InterPro" id="IPR028082">
    <property type="entry name" value="Peripla_BP_I"/>
</dbReference>
<sequence>MTLPAPSRRRVRQASALSALAVTALALSACSGGGSASTAAPDSDAYTVALVGGVAGDLSYTDSALAGLTEAKDTLGVATSHIEAPDVAQGETLLRSAIQTSPDLVLSITLPLDTVIAIAEQYPDQKIGMPDQSLEDSEVPDNLELYTINTHEGSFLAGLVAGTMTTTKKVGAVVGGDAPGLNQFAWAYEQGVKEACGDCTVQRTYLNFTFNDPALGKSTALDMHSDGVDVIFQVAGGSGTGVIEAAEEEGFYAIGVDSDQDSVAPGTVITSMMKHVDANVLTMISSAQEGEFTSGATNVGLAEGATGLSWDEGSTVFEDAHPELAEPVAAAKSTVADYETRILDGSFEVCDALNAPDSDACSPFAG</sequence>
<dbReference type="EMBL" id="PZPL01000001">
    <property type="protein sequence ID" value="PTL71447.1"/>
    <property type="molecule type" value="Genomic_DNA"/>
</dbReference>
<dbReference type="Proteomes" id="UP000241085">
    <property type="component" value="Unassembled WGS sequence"/>
</dbReference>
<evidence type="ECO:0000259" key="8">
    <source>
        <dbReference type="Pfam" id="PF02608"/>
    </source>
</evidence>
<reference evidence="9 10" key="1">
    <citation type="submission" date="2018-03" db="EMBL/GenBank/DDBJ databases">
        <title>Bacteriophage NCPPB3778 and a type I-E CRISPR drive the evolution of the US Biological Select Agent, Rathayibacter toxicus.</title>
        <authorList>
            <person name="Davis E.W.II."/>
            <person name="Tabima J.F."/>
            <person name="Weisberg A.J."/>
            <person name="Dantas Lopes L."/>
            <person name="Wiseman M.S."/>
            <person name="Wiseman M.S."/>
            <person name="Pupko T."/>
            <person name="Belcher M.S."/>
            <person name="Sechler A.J."/>
            <person name="Tancos M.A."/>
            <person name="Schroeder B.K."/>
            <person name="Murray T.D."/>
            <person name="Luster D.G."/>
            <person name="Schneider W.L."/>
            <person name="Rogers E."/>
            <person name="Andreote F.D."/>
            <person name="Grunwald N.J."/>
            <person name="Putnam M.L."/>
            <person name="Chang J.H."/>
        </authorList>
    </citation>
    <scope>NUCLEOTIDE SEQUENCE [LARGE SCALE GENOMIC DNA]</scope>
    <source>
        <strain evidence="9 10">DSM 15933</strain>
    </source>
</reference>
<proteinExistence type="inferred from homology"/>
<dbReference type="SUPFAM" id="SSF53822">
    <property type="entry name" value="Periplasmic binding protein-like I"/>
    <property type="match status" value="1"/>
</dbReference>
<dbReference type="RefSeq" id="WP_107573325.1">
    <property type="nucleotide sequence ID" value="NZ_PZPL01000001.1"/>
</dbReference>
<comment type="similarity">
    <text evidence="2">Belongs to the BMP lipoprotein family.</text>
</comment>
<evidence type="ECO:0000256" key="6">
    <source>
        <dbReference type="ARBA" id="ARBA00023288"/>
    </source>
</evidence>
<feature type="signal peptide" evidence="7">
    <location>
        <begin position="1"/>
        <end position="29"/>
    </location>
</feature>
<protein>
    <submittedName>
        <fullName evidence="9">BMP family ABC transporter substrate-binding protein</fullName>
    </submittedName>
</protein>
<evidence type="ECO:0000256" key="4">
    <source>
        <dbReference type="ARBA" id="ARBA00022729"/>
    </source>
</evidence>
<feature type="domain" description="ABC transporter substrate-binding protein PnrA-like" evidence="8">
    <location>
        <begin position="50"/>
        <end position="318"/>
    </location>
</feature>
<evidence type="ECO:0000256" key="1">
    <source>
        <dbReference type="ARBA" id="ARBA00004193"/>
    </source>
</evidence>
<comment type="subcellular location">
    <subcellularLocation>
        <location evidence="1">Cell membrane</location>
        <topology evidence="1">Lipid-anchor</topology>
    </subcellularLocation>
</comment>
<name>A0A2T4UPK7_9MICO</name>